<dbReference type="InterPro" id="IPR013022">
    <property type="entry name" value="Xyl_isomerase-like_TIM-brl"/>
</dbReference>
<protein>
    <recommendedName>
        <fullName evidence="1">Xylose isomerase-like TIM barrel domain-containing protein</fullName>
    </recommendedName>
</protein>
<dbReference type="InterPro" id="IPR036237">
    <property type="entry name" value="Xyl_isomerase-like_sf"/>
</dbReference>
<dbReference type="PANTHER" id="PTHR12110:SF48">
    <property type="entry name" value="BLL3656 PROTEIN"/>
    <property type="match status" value="1"/>
</dbReference>
<dbReference type="Proteomes" id="UP000445000">
    <property type="component" value="Unassembled WGS sequence"/>
</dbReference>
<reference evidence="3" key="1">
    <citation type="submission" date="2020-01" db="EMBL/GenBank/DDBJ databases">
        <title>'Steroidobacter agaridevorans' sp. nov., agar-degrading bacteria isolated from rhizosphere soils.</title>
        <authorList>
            <person name="Ikenaga M."/>
            <person name="Kataoka M."/>
            <person name="Murouchi A."/>
            <person name="Katsuragi S."/>
            <person name="Sakai M."/>
        </authorList>
    </citation>
    <scope>NUCLEOTIDE SEQUENCE [LARGE SCALE GENOMIC DNA]</scope>
    <source>
        <strain evidence="3">YU21-B</strain>
    </source>
</reference>
<dbReference type="PANTHER" id="PTHR12110">
    <property type="entry name" value="HYDROXYPYRUVATE ISOMERASE"/>
    <property type="match status" value="1"/>
</dbReference>
<dbReference type="AlphaFoldDB" id="A0A829YCQ2"/>
<sequence>MTAAGPRMHPEYSLAYLTVLGMAPPRMVAVAAKAGYTYVGLRPSAVTDDEPRYPLHRDRAMLLETKRQLAATGVRVLDVELIRLTPDFDVHEQDALLDASAELGARHLIAQGSDSNLERVTEHFAQLCDAAAKRNLTADIEFVTWTETADLARAAAIVRGAARSNGGLLIDTLHFSRSNEDVAELAKLPGSWFHYAQVCDAPSEPPKTLDGLIFAARNDRMFPGAGGLDLQGILGALPPGIPYSLEIPTTALAKKVGLEECARLAIESAKDFFAAKTLRQPPSTPSPRRLHH</sequence>
<evidence type="ECO:0000313" key="2">
    <source>
        <dbReference type="EMBL" id="GFE80392.1"/>
    </source>
</evidence>
<feature type="domain" description="Xylose isomerase-like TIM barrel" evidence="1">
    <location>
        <begin position="28"/>
        <end position="250"/>
    </location>
</feature>
<comment type="caution">
    <text evidence="2">The sequence shown here is derived from an EMBL/GenBank/DDBJ whole genome shotgun (WGS) entry which is preliminary data.</text>
</comment>
<dbReference type="Gene3D" id="3.20.20.150">
    <property type="entry name" value="Divalent-metal-dependent TIM barrel enzymes"/>
    <property type="match status" value="1"/>
</dbReference>
<gene>
    <name evidence="2" type="ORF">GCM10011487_23920</name>
</gene>
<proteinExistence type="predicted"/>
<dbReference type="EMBL" id="BLJN01000002">
    <property type="protein sequence ID" value="GFE80392.1"/>
    <property type="molecule type" value="Genomic_DNA"/>
</dbReference>
<dbReference type="Pfam" id="PF01261">
    <property type="entry name" value="AP_endonuc_2"/>
    <property type="match status" value="1"/>
</dbReference>
<evidence type="ECO:0000313" key="3">
    <source>
        <dbReference type="Proteomes" id="UP000445000"/>
    </source>
</evidence>
<evidence type="ECO:0000259" key="1">
    <source>
        <dbReference type="Pfam" id="PF01261"/>
    </source>
</evidence>
<keyword evidence="3" id="KW-1185">Reference proteome</keyword>
<dbReference type="InterPro" id="IPR050312">
    <property type="entry name" value="IolE/XylAMocC-like"/>
</dbReference>
<organism evidence="2 3">
    <name type="scientific">Steroidobacter agaridevorans</name>
    <dbReference type="NCBI Taxonomy" id="2695856"/>
    <lineage>
        <taxon>Bacteria</taxon>
        <taxon>Pseudomonadati</taxon>
        <taxon>Pseudomonadota</taxon>
        <taxon>Gammaproteobacteria</taxon>
        <taxon>Steroidobacterales</taxon>
        <taxon>Steroidobacteraceae</taxon>
        <taxon>Steroidobacter</taxon>
    </lineage>
</organism>
<accession>A0A829YCQ2</accession>
<dbReference type="SUPFAM" id="SSF51658">
    <property type="entry name" value="Xylose isomerase-like"/>
    <property type="match status" value="1"/>
</dbReference>
<name>A0A829YCQ2_9GAMM</name>